<dbReference type="GO" id="GO:0005524">
    <property type="term" value="F:ATP binding"/>
    <property type="evidence" value="ECO:0007669"/>
    <property type="project" value="UniProtKB-KW"/>
</dbReference>
<dbReference type="InterPro" id="IPR003778">
    <property type="entry name" value="CT_A_B"/>
</dbReference>
<dbReference type="InterPro" id="IPR029000">
    <property type="entry name" value="Cyclophilin-like_dom_sf"/>
</dbReference>
<dbReference type="EMBL" id="RBCJ01000002">
    <property type="protein sequence ID" value="RKN81302.1"/>
    <property type="molecule type" value="Genomic_DNA"/>
</dbReference>
<name>A0A3B0C6K3_9FLAO</name>
<evidence type="ECO:0000313" key="5">
    <source>
        <dbReference type="EMBL" id="RKN81302.1"/>
    </source>
</evidence>
<protein>
    <submittedName>
        <fullName evidence="5">Biotin-dependent carboxyltransferase</fullName>
    </submittedName>
</protein>
<dbReference type="Proteomes" id="UP000276603">
    <property type="component" value="Unassembled WGS sequence"/>
</dbReference>
<dbReference type="AlphaFoldDB" id="A0A3B0C6K3"/>
<keyword evidence="2" id="KW-0378">Hydrolase</keyword>
<dbReference type="PANTHER" id="PTHR43309:SF5">
    <property type="entry name" value="5-OXOPROLINASE SUBUNIT C"/>
    <property type="match status" value="1"/>
</dbReference>
<comment type="caution">
    <text evidence="5">The sequence shown here is derived from an EMBL/GenBank/DDBJ whole genome shotgun (WGS) entry which is preliminary data.</text>
</comment>
<evidence type="ECO:0000259" key="4">
    <source>
        <dbReference type="SMART" id="SM00797"/>
    </source>
</evidence>
<keyword evidence="6" id="KW-1185">Reference proteome</keyword>
<reference evidence="5 6" key="1">
    <citation type="submission" date="2018-10" db="EMBL/GenBank/DDBJ databases">
        <title>Ulvibacterium marinum gen. nov., sp. nov., a novel marine bacterium of the family Flavobacteriaceae, isolated from a culture of the green alga Ulva prolifera.</title>
        <authorList>
            <person name="Zhang Z."/>
        </authorList>
    </citation>
    <scope>NUCLEOTIDE SEQUENCE [LARGE SCALE GENOMIC DNA]</scope>
    <source>
        <strain evidence="5 6">CCMM003</strain>
    </source>
</reference>
<keyword evidence="1" id="KW-0547">Nucleotide-binding</keyword>
<accession>A0A3B0C6K3</accession>
<sequence>MLKVLKSGLFTTIQDAGRFGYLNKGVPVAGFMDTASAHKVNQLLENTIDSAVMEITMTGPILEFDNPTFICIGGAKHSVALNNDYIENFKVYKVSPGDILSFGKLEKGFRSYLAIKNGFKTDVILGSRSMYAPVTPRSHLEDNQTIAYESCEVFSPKIDELKVDSFLDSKVLTVSKGPEYGLLDDRRLEVLFFQNFTIANENDRMAYQLVEHIVGHKVSMLTSATLPGTVQLTPSGKIMILMKDGQTTGGYPRIFQLSDKAISILAQKKFGDIISFRLV</sequence>
<dbReference type="GO" id="GO:0016787">
    <property type="term" value="F:hydrolase activity"/>
    <property type="evidence" value="ECO:0007669"/>
    <property type="project" value="UniProtKB-KW"/>
</dbReference>
<organism evidence="5 6">
    <name type="scientific">Ulvibacterium marinum</name>
    <dbReference type="NCBI Taxonomy" id="2419782"/>
    <lineage>
        <taxon>Bacteria</taxon>
        <taxon>Pseudomonadati</taxon>
        <taxon>Bacteroidota</taxon>
        <taxon>Flavobacteriia</taxon>
        <taxon>Flavobacteriales</taxon>
        <taxon>Flavobacteriaceae</taxon>
        <taxon>Ulvibacterium</taxon>
    </lineage>
</organism>
<evidence type="ECO:0000256" key="1">
    <source>
        <dbReference type="ARBA" id="ARBA00022741"/>
    </source>
</evidence>
<dbReference type="RefSeq" id="WP_120711459.1">
    <property type="nucleotide sequence ID" value="NZ_RBCJ01000002.1"/>
</dbReference>
<dbReference type="PANTHER" id="PTHR43309">
    <property type="entry name" value="5-OXOPROLINASE SUBUNIT C"/>
    <property type="match status" value="1"/>
</dbReference>
<feature type="domain" description="Carboxyltransferase" evidence="4">
    <location>
        <begin position="23"/>
        <end position="279"/>
    </location>
</feature>
<dbReference type="Pfam" id="PF02626">
    <property type="entry name" value="CT_A_B"/>
    <property type="match status" value="1"/>
</dbReference>
<gene>
    <name evidence="5" type="ORF">D7Z94_10215</name>
</gene>
<dbReference type="OrthoDB" id="9782422at2"/>
<dbReference type="GO" id="GO:0016740">
    <property type="term" value="F:transferase activity"/>
    <property type="evidence" value="ECO:0007669"/>
    <property type="project" value="UniProtKB-KW"/>
</dbReference>
<evidence type="ECO:0000313" key="6">
    <source>
        <dbReference type="Proteomes" id="UP000276603"/>
    </source>
</evidence>
<evidence type="ECO:0000256" key="2">
    <source>
        <dbReference type="ARBA" id="ARBA00022801"/>
    </source>
</evidence>
<evidence type="ECO:0000256" key="3">
    <source>
        <dbReference type="ARBA" id="ARBA00022840"/>
    </source>
</evidence>
<keyword evidence="5" id="KW-0808">Transferase</keyword>
<dbReference type="Gene3D" id="2.40.100.10">
    <property type="entry name" value="Cyclophilin-like"/>
    <property type="match status" value="1"/>
</dbReference>
<dbReference type="InterPro" id="IPR052708">
    <property type="entry name" value="PxpC"/>
</dbReference>
<keyword evidence="3" id="KW-0067">ATP-binding</keyword>
<dbReference type="SMART" id="SM00797">
    <property type="entry name" value="AHS2"/>
    <property type="match status" value="1"/>
</dbReference>
<proteinExistence type="predicted"/>